<dbReference type="InterPro" id="IPR014044">
    <property type="entry name" value="CAP_dom"/>
</dbReference>
<accession>A0AAW0I9Y9</accession>
<feature type="signal peptide" evidence="2">
    <location>
        <begin position="1"/>
        <end position="17"/>
    </location>
</feature>
<feature type="domain" description="SCP" evidence="3">
    <location>
        <begin position="32"/>
        <end position="163"/>
    </location>
</feature>
<organism evidence="4 5">
    <name type="scientific">Myodes glareolus</name>
    <name type="common">Bank vole</name>
    <name type="synonym">Clethrionomys glareolus</name>
    <dbReference type="NCBI Taxonomy" id="447135"/>
    <lineage>
        <taxon>Eukaryota</taxon>
        <taxon>Metazoa</taxon>
        <taxon>Chordata</taxon>
        <taxon>Craniata</taxon>
        <taxon>Vertebrata</taxon>
        <taxon>Euteleostomi</taxon>
        <taxon>Mammalia</taxon>
        <taxon>Eutheria</taxon>
        <taxon>Euarchontoglires</taxon>
        <taxon>Glires</taxon>
        <taxon>Rodentia</taxon>
        <taxon>Myomorpha</taxon>
        <taxon>Muroidea</taxon>
        <taxon>Cricetidae</taxon>
        <taxon>Arvicolinae</taxon>
        <taxon>Myodes</taxon>
    </lineage>
</organism>
<evidence type="ECO:0000256" key="1">
    <source>
        <dbReference type="SAM" id="Phobius"/>
    </source>
</evidence>
<dbReference type="Proteomes" id="UP001488838">
    <property type="component" value="Unassembled WGS sequence"/>
</dbReference>
<evidence type="ECO:0000313" key="4">
    <source>
        <dbReference type="EMBL" id="KAK7811202.1"/>
    </source>
</evidence>
<keyword evidence="1" id="KW-1133">Transmembrane helix</keyword>
<dbReference type="PRINTS" id="PR00837">
    <property type="entry name" value="V5TPXLIKE"/>
</dbReference>
<keyword evidence="1" id="KW-0812">Transmembrane</keyword>
<dbReference type="PANTHER" id="PTHR10334">
    <property type="entry name" value="CYSTEINE-RICH SECRETORY PROTEIN-RELATED"/>
    <property type="match status" value="1"/>
</dbReference>
<dbReference type="AlphaFoldDB" id="A0AAW0I9Y9"/>
<dbReference type="InterPro" id="IPR035940">
    <property type="entry name" value="CAP_sf"/>
</dbReference>
<reference evidence="4 5" key="1">
    <citation type="journal article" date="2023" name="bioRxiv">
        <title>Conserved and derived expression patterns and positive selection on dental genes reveal complex evolutionary context of ever-growing rodent molars.</title>
        <authorList>
            <person name="Calamari Z.T."/>
            <person name="Song A."/>
            <person name="Cohen E."/>
            <person name="Akter M."/>
            <person name="Roy R.D."/>
            <person name="Hallikas O."/>
            <person name="Christensen M.M."/>
            <person name="Li P."/>
            <person name="Marangoni P."/>
            <person name="Jernvall J."/>
            <person name="Klein O.D."/>
        </authorList>
    </citation>
    <scope>NUCLEOTIDE SEQUENCE [LARGE SCALE GENOMIC DNA]</scope>
    <source>
        <strain evidence="4">V071</strain>
    </source>
</reference>
<evidence type="ECO:0000313" key="5">
    <source>
        <dbReference type="Proteomes" id="UP001488838"/>
    </source>
</evidence>
<comment type="caution">
    <text evidence="4">The sequence shown here is derived from an EMBL/GenBank/DDBJ whole genome shotgun (WGS) entry which is preliminary data.</text>
</comment>
<dbReference type="Gene3D" id="3.40.33.10">
    <property type="entry name" value="CAP"/>
    <property type="match status" value="1"/>
</dbReference>
<evidence type="ECO:0000256" key="2">
    <source>
        <dbReference type="SAM" id="SignalP"/>
    </source>
</evidence>
<keyword evidence="1" id="KW-0472">Membrane</keyword>
<dbReference type="Pfam" id="PF00188">
    <property type="entry name" value="CAP"/>
    <property type="match status" value="1"/>
</dbReference>
<sequence>MQATLAILVWMASSVSSSSYTASTLPDITNEDFIQQCVQIHNQHRAQVNPTARNMMYMSWDSELARIAKSWAKVCQFEHNPRLKSRLHPNFTAVGENIWTGSLSLFSVSSAISSWYNEVKGYDFRTRRCTGVCGHYTQTLSCTFRLFGQIVTRLAVRCNFALELVTLKVFPMEHILYATMDQQEITQRGHTSKEPLAVIAQKMTGVSTISAVSKITTKSHHRIKLTREETVSHVRMQILNCLTGHCGLGQHMRNSKAHSVCFTGYYAGDYSGRPIYLRNRYTSLFLIVKAVLLILSVIITILVKHKYPNLVLLDY</sequence>
<dbReference type="SMART" id="SM00198">
    <property type="entry name" value="SCP"/>
    <property type="match status" value="1"/>
</dbReference>
<keyword evidence="5" id="KW-1185">Reference proteome</keyword>
<dbReference type="SUPFAM" id="SSF55797">
    <property type="entry name" value="PR-1-like"/>
    <property type="match status" value="1"/>
</dbReference>
<evidence type="ECO:0000259" key="3">
    <source>
        <dbReference type="SMART" id="SM00198"/>
    </source>
</evidence>
<gene>
    <name evidence="4" type="ORF">U0070_019233</name>
</gene>
<dbReference type="EMBL" id="JBBHLL010000179">
    <property type="protein sequence ID" value="KAK7811202.1"/>
    <property type="molecule type" value="Genomic_DNA"/>
</dbReference>
<feature type="chain" id="PRO_5043609238" description="SCP domain-containing protein" evidence="2">
    <location>
        <begin position="18"/>
        <end position="315"/>
    </location>
</feature>
<feature type="transmembrane region" description="Helical" evidence="1">
    <location>
        <begin position="281"/>
        <end position="303"/>
    </location>
</feature>
<protein>
    <recommendedName>
        <fullName evidence="3">SCP domain-containing protein</fullName>
    </recommendedName>
</protein>
<proteinExistence type="predicted"/>
<name>A0AAW0I9Y9_MYOGA</name>
<keyword evidence="2" id="KW-0732">Signal</keyword>
<dbReference type="InterPro" id="IPR001283">
    <property type="entry name" value="CRISP-related"/>
</dbReference>